<gene>
    <name evidence="1" type="ORF">QJS35_08000</name>
</gene>
<dbReference type="RefSeq" id="WP_232184998.1">
    <property type="nucleotide sequence ID" value="NZ_JAIOAP010000004.1"/>
</dbReference>
<dbReference type="Gene3D" id="3.40.50.1000">
    <property type="entry name" value="HAD superfamily/HAD-like"/>
    <property type="match status" value="1"/>
</dbReference>
<protein>
    <submittedName>
        <fullName evidence="1">HAD-IA family hydrolase</fullName>
    </submittedName>
</protein>
<keyword evidence="1" id="KW-0378">Hydrolase</keyword>
<dbReference type="InterPro" id="IPR023198">
    <property type="entry name" value="PGP-like_dom2"/>
</dbReference>
<evidence type="ECO:0000313" key="2">
    <source>
        <dbReference type="Proteomes" id="UP001493487"/>
    </source>
</evidence>
<organism evidence="1 2">
    <name type="scientific">Cohnella silvisoli</name>
    <dbReference type="NCBI Taxonomy" id="2873699"/>
    <lineage>
        <taxon>Bacteria</taxon>
        <taxon>Bacillati</taxon>
        <taxon>Bacillota</taxon>
        <taxon>Bacilli</taxon>
        <taxon>Bacillales</taxon>
        <taxon>Paenibacillaceae</taxon>
        <taxon>Cohnella</taxon>
    </lineage>
</organism>
<dbReference type="NCBIfam" id="TIGR01549">
    <property type="entry name" value="HAD-SF-IA-v1"/>
    <property type="match status" value="1"/>
</dbReference>
<dbReference type="SUPFAM" id="SSF56784">
    <property type="entry name" value="HAD-like"/>
    <property type="match status" value="1"/>
</dbReference>
<accession>A0ABV1KQP7</accession>
<dbReference type="InterPro" id="IPR006439">
    <property type="entry name" value="HAD-SF_hydro_IA"/>
</dbReference>
<dbReference type="Proteomes" id="UP001493487">
    <property type="component" value="Unassembled WGS sequence"/>
</dbReference>
<comment type="caution">
    <text evidence="1">The sequence shown here is derived from an EMBL/GenBank/DDBJ whole genome shotgun (WGS) entry which is preliminary data.</text>
</comment>
<keyword evidence="2" id="KW-1185">Reference proteome</keyword>
<dbReference type="InterPro" id="IPR023214">
    <property type="entry name" value="HAD_sf"/>
</dbReference>
<dbReference type="EMBL" id="JASKHM010000003">
    <property type="protein sequence ID" value="MEQ4482337.1"/>
    <property type="molecule type" value="Genomic_DNA"/>
</dbReference>
<sequence>MKPSQFKQDIRNLLWSGKISEDAFWYWLKKQCPSLEIHNAKSILIKQLSYLPAFNCIPDWSQLADIHLLSNHRSEWLEPLLKPIKKYVKSITISSSVGFCKPDREIYEIVHNKLNVKQKVLFIDDQEENLKPAQELFWSTLIADKKGIWIEQVNEMLNTD</sequence>
<dbReference type="GO" id="GO:0016787">
    <property type="term" value="F:hydrolase activity"/>
    <property type="evidence" value="ECO:0007669"/>
    <property type="project" value="UniProtKB-KW"/>
</dbReference>
<dbReference type="PANTHER" id="PTHR43611:SF3">
    <property type="entry name" value="FLAVIN MONONUCLEOTIDE HYDROLASE 1, CHLOROPLATIC"/>
    <property type="match status" value="1"/>
</dbReference>
<proteinExistence type="predicted"/>
<reference evidence="1 2" key="1">
    <citation type="journal article" date="2023" name="Genome Announc.">
        <title>Pan-Genome Analyses of the Genus Cohnella and Proposal of the Novel Species Cohnella silvisoli sp. nov., Isolated from Forest Soil.</title>
        <authorList>
            <person name="Wang C."/>
            <person name="Mao L."/>
            <person name="Bao G."/>
            <person name="Zhu H."/>
        </authorList>
    </citation>
    <scope>NUCLEOTIDE SEQUENCE [LARGE SCALE GENOMIC DNA]</scope>
    <source>
        <strain evidence="1 2">NL03-T5-1</strain>
    </source>
</reference>
<evidence type="ECO:0000313" key="1">
    <source>
        <dbReference type="EMBL" id="MEQ4482337.1"/>
    </source>
</evidence>
<name>A0ABV1KQP7_9BACL</name>
<dbReference type="NCBIfam" id="TIGR01509">
    <property type="entry name" value="HAD-SF-IA-v3"/>
    <property type="match status" value="1"/>
</dbReference>
<dbReference type="PANTHER" id="PTHR43611">
    <property type="entry name" value="ALPHA-D-GLUCOSE 1-PHOSPHATE PHOSPHATASE"/>
    <property type="match status" value="1"/>
</dbReference>
<dbReference type="Gene3D" id="1.10.150.240">
    <property type="entry name" value="Putative phosphatase, domain 2"/>
    <property type="match status" value="1"/>
</dbReference>
<dbReference type="InterPro" id="IPR036412">
    <property type="entry name" value="HAD-like_sf"/>
</dbReference>